<keyword evidence="4" id="KW-0539">Nucleus</keyword>
<evidence type="ECO:0000256" key="4">
    <source>
        <dbReference type="ARBA" id="ARBA00023242"/>
    </source>
</evidence>
<dbReference type="PANTHER" id="PTHR14212">
    <property type="entry name" value="U4/U6-ASSOCIATED RNA SPLICING FACTOR-RELATED"/>
    <property type="match status" value="1"/>
</dbReference>
<protein>
    <submittedName>
        <fullName evidence="8">PRP3-domain-containing protein</fullName>
    </submittedName>
</protein>
<keyword evidence="9" id="KW-1185">Reference proteome</keyword>
<keyword evidence="3" id="KW-0508">mRNA splicing</keyword>
<sequence length="526" mass="58972">MVEKRPNPDVTQNGENKKPRPNGAAPDPQKIIAEAKARAEAAKARLMAGKGSIASSTSTPTPVQSSMAAKLEEIKARVAAATKGTKPAQPTNISQLHPILFGTQSATSIAGITSASIQASKGVSGKPSARAKDVVSGELEEEKKNPYLDDSGSAQAPSRKSRPLKFHQKGVFIAQASNRRRFQAMDDMKRRIAESAKTATRDDDNTCFLVSAPETDVEWWDAGIIDSYEHLFDPLKLKIGTDDSPITIYIQHPVQLNPAQDILEFKQKPLPLTAKEAKKVRRQRRMNDLKDQQFRVRLGLLPPDPPKLTKSNMFRVLGEEAVKNPTAVEAMVNKQVADRLERHETANEERKLTKEQRHEKLQMQQKKDADKGLVVSVYRIENLSNPQHRYKVDINAKQHNMTGITILHPSFCLVITECGEYSNKQYKRLMLNRIRWEEQMAPHEVRQGNREALASFLETTDEEGNLKDLSLNKCTLVFEGTEQNRSFRNWKSKVCETDREAKETLKRAGMENMWTLAKSQGSLSST</sequence>
<evidence type="ECO:0000259" key="6">
    <source>
        <dbReference type="Pfam" id="PF06544"/>
    </source>
</evidence>
<feature type="region of interest" description="Disordered" evidence="5">
    <location>
        <begin position="46"/>
        <end position="67"/>
    </location>
</feature>
<feature type="compositionally biased region" description="Basic and acidic residues" evidence="5">
    <location>
        <begin position="130"/>
        <end position="147"/>
    </location>
</feature>
<accession>A0A9P4S401</accession>
<dbReference type="InterPro" id="IPR013881">
    <property type="entry name" value="Pre-mRNA_splic_Prp3_dom"/>
</dbReference>
<keyword evidence="2" id="KW-0507">mRNA processing</keyword>
<feature type="region of interest" description="Disordered" evidence="5">
    <location>
        <begin position="118"/>
        <end position="162"/>
    </location>
</feature>
<gene>
    <name evidence="8" type="ORF">M501DRAFT_941453</name>
</gene>
<dbReference type="Proteomes" id="UP000799429">
    <property type="component" value="Unassembled WGS sequence"/>
</dbReference>
<feature type="domain" description="Pre-mRNA-splicing factor 3" evidence="7">
    <location>
        <begin position="145"/>
        <end position="353"/>
    </location>
</feature>
<reference evidence="8" key="1">
    <citation type="journal article" date="2020" name="Stud. Mycol.">
        <title>101 Dothideomycetes genomes: a test case for predicting lifestyles and emergence of pathogens.</title>
        <authorList>
            <person name="Haridas S."/>
            <person name="Albert R."/>
            <person name="Binder M."/>
            <person name="Bloem J."/>
            <person name="Labutti K."/>
            <person name="Salamov A."/>
            <person name="Andreopoulos B."/>
            <person name="Baker S."/>
            <person name="Barry K."/>
            <person name="Bills G."/>
            <person name="Bluhm B."/>
            <person name="Cannon C."/>
            <person name="Castanera R."/>
            <person name="Culley D."/>
            <person name="Daum C."/>
            <person name="Ezra D."/>
            <person name="Gonzalez J."/>
            <person name="Henrissat B."/>
            <person name="Kuo A."/>
            <person name="Liang C."/>
            <person name="Lipzen A."/>
            <person name="Lutzoni F."/>
            <person name="Magnuson J."/>
            <person name="Mondo S."/>
            <person name="Nolan M."/>
            <person name="Ohm R."/>
            <person name="Pangilinan J."/>
            <person name="Park H.-J."/>
            <person name="Ramirez L."/>
            <person name="Alfaro M."/>
            <person name="Sun H."/>
            <person name="Tritt A."/>
            <person name="Yoshinaga Y."/>
            <person name="Zwiers L.-H."/>
            <person name="Turgeon B."/>
            <person name="Goodwin S."/>
            <person name="Spatafora J."/>
            <person name="Crous P."/>
            <person name="Grigoriev I."/>
        </authorList>
    </citation>
    <scope>NUCLEOTIDE SEQUENCE</scope>
    <source>
        <strain evidence="8">CBS 101060</strain>
    </source>
</reference>
<dbReference type="OrthoDB" id="10264544at2759"/>
<evidence type="ECO:0000259" key="7">
    <source>
        <dbReference type="Pfam" id="PF08572"/>
    </source>
</evidence>
<feature type="region of interest" description="Disordered" evidence="5">
    <location>
        <begin position="1"/>
        <end position="31"/>
    </location>
</feature>
<dbReference type="CDD" id="cd24162">
    <property type="entry name" value="Prp3_C"/>
    <property type="match status" value="1"/>
</dbReference>
<dbReference type="GO" id="GO:0000398">
    <property type="term" value="P:mRNA splicing, via spliceosome"/>
    <property type="evidence" value="ECO:0007669"/>
    <property type="project" value="InterPro"/>
</dbReference>
<dbReference type="InterPro" id="IPR027104">
    <property type="entry name" value="Prp3"/>
</dbReference>
<dbReference type="EMBL" id="MU006107">
    <property type="protein sequence ID" value="KAF2835734.1"/>
    <property type="molecule type" value="Genomic_DNA"/>
</dbReference>
<evidence type="ECO:0000256" key="1">
    <source>
        <dbReference type="ARBA" id="ARBA00004123"/>
    </source>
</evidence>
<dbReference type="Pfam" id="PF08572">
    <property type="entry name" value="PRP3"/>
    <property type="match status" value="1"/>
</dbReference>
<comment type="caution">
    <text evidence="8">The sequence shown here is derived from an EMBL/GenBank/DDBJ whole genome shotgun (WGS) entry which is preliminary data.</text>
</comment>
<proteinExistence type="predicted"/>
<feature type="domain" description="Small nuclear ribonucleoprotein Prp3 C-terminal" evidence="6">
    <location>
        <begin position="376"/>
        <end position="517"/>
    </location>
</feature>
<name>A0A9P4S401_9PEZI</name>
<dbReference type="PANTHER" id="PTHR14212:SF0">
    <property type="entry name" value="U4_U6 SMALL NUCLEAR RIBONUCLEOPROTEIN PRP3"/>
    <property type="match status" value="1"/>
</dbReference>
<evidence type="ECO:0000256" key="2">
    <source>
        <dbReference type="ARBA" id="ARBA00022664"/>
    </source>
</evidence>
<dbReference type="GO" id="GO:0046540">
    <property type="term" value="C:U4/U6 x U5 tri-snRNP complex"/>
    <property type="evidence" value="ECO:0007669"/>
    <property type="project" value="InterPro"/>
</dbReference>
<evidence type="ECO:0000256" key="5">
    <source>
        <dbReference type="SAM" id="MobiDB-lite"/>
    </source>
</evidence>
<organism evidence="8 9">
    <name type="scientific">Patellaria atrata CBS 101060</name>
    <dbReference type="NCBI Taxonomy" id="1346257"/>
    <lineage>
        <taxon>Eukaryota</taxon>
        <taxon>Fungi</taxon>
        <taxon>Dikarya</taxon>
        <taxon>Ascomycota</taxon>
        <taxon>Pezizomycotina</taxon>
        <taxon>Dothideomycetes</taxon>
        <taxon>Dothideomycetes incertae sedis</taxon>
        <taxon>Patellariales</taxon>
        <taxon>Patellariaceae</taxon>
        <taxon>Patellaria</taxon>
    </lineage>
</organism>
<evidence type="ECO:0000256" key="3">
    <source>
        <dbReference type="ARBA" id="ARBA00023187"/>
    </source>
</evidence>
<dbReference type="InterPro" id="IPR010541">
    <property type="entry name" value="Prp3_C"/>
</dbReference>
<evidence type="ECO:0000313" key="8">
    <source>
        <dbReference type="EMBL" id="KAF2835734.1"/>
    </source>
</evidence>
<evidence type="ECO:0000313" key="9">
    <source>
        <dbReference type="Proteomes" id="UP000799429"/>
    </source>
</evidence>
<dbReference type="Pfam" id="PF06544">
    <property type="entry name" value="Prp3_C"/>
    <property type="match status" value="1"/>
</dbReference>
<comment type="subcellular location">
    <subcellularLocation>
        <location evidence="1">Nucleus</location>
    </subcellularLocation>
</comment>
<dbReference type="AlphaFoldDB" id="A0A9P4S401"/>